<dbReference type="AlphaFoldDB" id="A0A5K7SC77"/>
<sequence length="286" mass="32896">MKNKLLSVGLVGLTGVLLSSFMLVQKDGEPQEPKKSRHIKMVKIEDGKKMELDTVLTGNDVFVWNGDTINLEKHIKKFNRTEFDKMHRFDVKVDRKGEPEDVMIINHKGGKKGDPAIWRMSPDDGMEVITEDIDSVGKRIIVRKRMKDAHGNNMIYFNEENMKDFPPMPPMPPVPPVPHMKMMGIQHSGQIIDLNDPNIISFKKKEMSGDREKIEIIRKKSGNKEESTFNFQFDDELMPPMPPNAPEFNWKSDGDSLRTRIIEKRKIIKGKDGKEIDVKVETEENK</sequence>
<reference evidence="1" key="1">
    <citation type="journal article" date="2020" name="Int. J. Syst. Evol. Microbiol.">
        <title>Aquipluma nitroreducens gen. nov. sp. nov., a novel facultatively anaerobic bacterium isolated from a freshwater lake.</title>
        <authorList>
            <person name="Watanabe M."/>
            <person name="Kojima H."/>
            <person name="Fukui M."/>
        </authorList>
    </citation>
    <scope>NUCLEOTIDE SEQUENCE</scope>
    <source>
        <strain evidence="1">MeG22</strain>
    </source>
</reference>
<dbReference type="Proteomes" id="UP001193389">
    <property type="component" value="Chromosome"/>
</dbReference>
<accession>A0A5K7SC77</accession>
<name>A0A5K7SC77_9BACT</name>
<proteinExistence type="predicted"/>
<dbReference type="EMBL" id="AP018694">
    <property type="protein sequence ID" value="BBE18914.1"/>
    <property type="molecule type" value="Genomic_DNA"/>
</dbReference>
<keyword evidence="2" id="KW-1185">Reference proteome</keyword>
<protein>
    <submittedName>
        <fullName evidence="1">Uncharacterized protein</fullName>
    </submittedName>
</protein>
<dbReference type="KEGG" id="anf:AQPE_3084"/>
<dbReference type="RefSeq" id="WP_318347205.1">
    <property type="nucleotide sequence ID" value="NZ_AP018694.1"/>
</dbReference>
<organism evidence="1 2">
    <name type="scientific">Aquipluma nitroreducens</name>
    <dbReference type="NCBI Taxonomy" id="2010828"/>
    <lineage>
        <taxon>Bacteria</taxon>
        <taxon>Pseudomonadati</taxon>
        <taxon>Bacteroidota</taxon>
        <taxon>Bacteroidia</taxon>
        <taxon>Marinilabiliales</taxon>
        <taxon>Prolixibacteraceae</taxon>
        <taxon>Aquipluma</taxon>
    </lineage>
</organism>
<gene>
    <name evidence="1" type="ORF">AQPE_3084</name>
</gene>
<evidence type="ECO:0000313" key="2">
    <source>
        <dbReference type="Proteomes" id="UP001193389"/>
    </source>
</evidence>
<evidence type="ECO:0000313" key="1">
    <source>
        <dbReference type="EMBL" id="BBE18914.1"/>
    </source>
</evidence>